<evidence type="ECO:0008006" key="3">
    <source>
        <dbReference type="Google" id="ProtNLM"/>
    </source>
</evidence>
<dbReference type="AlphaFoldDB" id="A0A1I7E0M3"/>
<evidence type="ECO:0000313" key="1">
    <source>
        <dbReference type="EMBL" id="SFU17403.1"/>
    </source>
</evidence>
<sequence length="163" mass="18887">MCNLVISCLPALGFTNASGLAKLSFLFDNGVSNSFHVYIEREGDFNWFFDNEHIVRTESFPLPQDMSKSVASNIGCLFDNLTDDDNSDELYEIIYQYRERHCFRFGFRGQDVPDVYLASKSGKLEISCEESDIQFNYLIEFEAFYQQLKNALKKYRNLSFPDS</sequence>
<reference evidence="2" key="1">
    <citation type="submission" date="2016-10" db="EMBL/GenBank/DDBJ databases">
        <authorList>
            <person name="Varghese N."/>
            <person name="Submissions S."/>
        </authorList>
    </citation>
    <scope>NUCLEOTIDE SEQUENCE [LARGE SCALE GENOMIC DNA]</scope>
    <source>
        <strain evidence="2">DSM 17465</strain>
    </source>
</reference>
<dbReference type="Proteomes" id="UP000183371">
    <property type="component" value="Unassembled WGS sequence"/>
</dbReference>
<accession>A0A1I7E0M3</accession>
<dbReference type="RefSeq" id="WP_054785758.1">
    <property type="nucleotide sequence ID" value="NZ_FPBD01000020.1"/>
</dbReference>
<protein>
    <recommendedName>
        <fullName evidence="3">Immunity protein 42</fullName>
    </recommendedName>
</protein>
<proteinExistence type="predicted"/>
<dbReference type="EMBL" id="FPBD01000020">
    <property type="protein sequence ID" value="SFU17403.1"/>
    <property type="molecule type" value="Genomic_DNA"/>
</dbReference>
<name>A0A1I7E0M3_9HYPH</name>
<evidence type="ECO:0000313" key="2">
    <source>
        <dbReference type="Proteomes" id="UP000183371"/>
    </source>
</evidence>
<gene>
    <name evidence="1" type="ORF">SAMN05444141_1202</name>
</gene>
<organism evidence="1 2">
    <name type="scientific">Pseudovibrio denitrificans</name>
    <dbReference type="NCBI Taxonomy" id="258256"/>
    <lineage>
        <taxon>Bacteria</taxon>
        <taxon>Pseudomonadati</taxon>
        <taxon>Pseudomonadota</taxon>
        <taxon>Alphaproteobacteria</taxon>
        <taxon>Hyphomicrobiales</taxon>
        <taxon>Stappiaceae</taxon>
        <taxon>Pseudovibrio</taxon>
    </lineage>
</organism>
<keyword evidence="2" id="KW-1185">Reference proteome</keyword>